<proteinExistence type="predicted"/>
<gene>
    <name evidence="1" type="ORF">XD87_0063</name>
</gene>
<protein>
    <submittedName>
        <fullName evidence="1">Uncharacterized protein</fullName>
    </submittedName>
</protein>
<name>A0A117LU33_9BACT</name>
<dbReference type="GO" id="GO:0003824">
    <property type="term" value="F:catalytic activity"/>
    <property type="evidence" value="ECO:0007669"/>
    <property type="project" value="InterPro"/>
</dbReference>
<evidence type="ECO:0000313" key="1">
    <source>
        <dbReference type="EMBL" id="KUK67541.1"/>
    </source>
</evidence>
<sequence>MLEKELWLAPPEVEKEKSLEDRWFYHDSLYNLCLQLSYFNSSNSEAYGAVAVQNIGEVPTIIGLGWNMYMGGKTNFKRQGYANHAEFQAAALAESLGYNLSDKQRETCLYVAGRFSKSGNLFFSPNPISFTCVTCTKTIPRYFPNTTLAAPTKNKGWKHIPMEEAYNSSLYFKHQDLNREDITDLDANVTNLNLGFTQEHIDRLVSLIKNKKIKIDERLERKILKNYIKLLNSTATERRNFAEGMIREGYTTLRGSSQGSLYLGN</sequence>
<dbReference type="EMBL" id="LGGI01000004">
    <property type="protein sequence ID" value="KUK67541.1"/>
    <property type="molecule type" value="Genomic_DNA"/>
</dbReference>
<evidence type="ECO:0000313" key="2">
    <source>
        <dbReference type="Proteomes" id="UP000053469"/>
    </source>
</evidence>
<dbReference type="SUPFAM" id="SSF53927">
    <property type="entry name" value="Cytidine deaminase-like"/>
    <property type="match status" value="1"/>
</dbReference>
<comment type="caution">
    <text evidence="1">The sequence shown here is derived from an EMBL/GenBank/DDBJ whole genome shotgun (WGS) entry which is preliminary data.</text>
</comment>
<reference evidence="2" key="1">
    <citation type="journal article" date="2015" name="MBio">
        <title>Genome-Resolved Metagenomic Analysis Reveals Roles for Candidate Phyla and Other Microbial Community Members in Biogeochemical Transformations in Oil Reservoirs.</title>
        <authorList>
            <person name="Hu P."/>
            <person name="Tom L."/>
            <person name="Singh A."/>
            <person name="Thomas B.C."/>
            <person name="Baker B.J."/>
            <person name="Piceno Y.M."/>
            <person name="Andersen G.L."/>
            <person name="Banfield J.F."/>
        </authorList>
    </citation>
    <scope>NUCLEOTIDE SEQUENCE [LARGE SCALE GENOMIC DNA]</scope>
</reference>
<dbReference type="Proteomes" id="UP000053469">
    <property type="component" value="Unassembled WGS sequence"/>
</dbReference>
<dbReference type="AlphaFoldDB" id="A0A117LU33"/>
<accession>A0A117LU33</accession>
<organism evidence="1 2">
    <name type="scientific">candidate division WS6 bacterium 36_33</name>
    <dbReference type="NCBI Taxonomy" id="1641388"/>
    <lineage>
        <taxon>Bacteria</taxon>
        <taxon>Candidatus Dojkabacteria</taxon>
    </lineage>
</organism>
<dbReference type="InterPro" id="IPR016193">
    <property type="entry name" value="Cytidine_deaminase-like"/>
</dbReference>